<accession>A0A9D4YT07</accession>
<dbReference type="OrthoDB" id="20507at2759"/>
<evidence type="ECO:0000259" key="2">
    <source>
        <dbReference type="PROSITE" id="PS50128"/>
    </source>
</evidence>
<feature type="compositionally biased region" description="Acidic residues" evidence="1">
    <location>
        <begin position="894"/>
        <end position="907"/>
    </location>
</feature>
<evidence type="ECO:0000259" key="3">
    <source>
        <dbReference type="PROSITE" id="PS50174"/>
    </source>
</evidence>
<dbReference type="PROSITE" id="PS50174">
    <property type="entry name" value="G_PATCH"/>
    <property type="match status" value="1"/>
</dbReference>
<dbReference type="Pfam" id="PF01805">
    <property type="entry name" value="Surp"/>
    <property type="match status" value="1"/>
</dbReference>
<name>A0A9D4YT07_CHLVU</name>
<feature type="compositionally biased region" description="Low complexity" evidence="1">
    <location>
        <begin position="1071"/>
        <end position="1081"/>
    </location>
</feature>
<feature type="domain" description="SURP motif" evidence="2">
    <location>
        <begin position="466"/>
        <end position="508"/>
    </location>
</feature>
<feature type="compositionally biased region" description="Pro residues" evidence="1">
    <location>
        <begin position="842"/>
        <end position="855"/>
    </location>
</feature>
<evidence type="ECO:0008006" key="6">
    <source>
        <dbReference type="Google" id="ProtNLM"/>
    </source>
</evidence>
<feature type="compositionally biased region" description="Basic residues" evidence="1">
    <location>
        <begin position="1020"/>
        <end position="1035"/>
    </location>
</feature>
<dbReference type="PANTHER" id="PTHR13384:SF19">
    <property type="entry name" value="G PATCH DOMAIN-CONTAINING PROTEIN 1"/>
    <property type="match status" value="1"/>
</dbReference>
<feature type="compositionally biased region" description="Low complexity" evidence="1">
    <location>
        <begin position="204"/>
        <end position="213"/>
    </location>
</feature>
<feature type="region of interest" description="Disordered" evidence="1">
    <location>
        <begin position="520"/>
        <end position="542"/>
    </location>
</feature>
<feature type="compositionally biased region" description="Pro residues" evidence="1">
    <location>
        <begin position="969"/>
        <end position="985"/>
    </location>
</feature>
<dbReference type="Gene3D" id="1.10.10.790">
    <property type="entry name" value="Surp module"/>
    <property type="match status" value="1"/>
</dbReference>
<feature type="region of interest" description="Disordered" evidence="1">
    <location>
        <begin position="635"/>
        <end position="658"/>
    </location>
</feature>
<dbReference type="InterPro" id="IPR011666">
    <property type="entry name" value="DUF1604"/>
</dbReference>
<keyword evidence="5" id="KW-1185">Reference proteome</keyword>
<evidence type="ECO:0000313" key="4">
    <source>
        <dbReference type="EMBL" id="KAI3424986.1"/>
    </source>
</evidence>
<dbReference type="Pfam" id="PF07713">
    <property type="entry name" value="DUF1604"/>
    <property type="match status" value="1"/>
</dbReference>
<feature type="compositionally biased region" description="Basic residues" evidence="1">
    <location>
        <begin position="1047"/>
        <end position="1065"/>
    </location>
</feature>
<reference evidence="4" key="2">
    <citation type="submission" date="2020-11" db="EMBL/GenBank/DDBJ databases">
        <authorList>
            <person name="Cecchin M."/>
            <person name="Marcolungo L."/>
            <person name="Rossato M."/>
            <person name="Girolomoni L."/>
            <person name="Cosentino E."/>
            <person name="Cuine S."/>
            <person name="Li-Beisson Y."/>
            <person name="Delledonne M."/>
            <person name="Ballottari M."/>
        </authorList>
    </citation>
    <scope>NUCLEOTIDE SEQUENCE</scope>
    <source>
        <strain evidence="4">211/11P</strain>
        <tissue evidence="4">Whole cell</tissue>
    </source>
</reference>
<feature type="region of interest" description="Disordered" evidence="1">
    <location>
        <begin position="176"/>
        <end position="214"/>
    </location>
</feature>
<feature type="compositionally biased region" description="Basic and acidic residues" evidence="1">
    <location>
        <begin position="1036"/>
        <end position="1046"/>
    </location>
</feature>
<feature type="domain" description="G-patch" evidence="3">
    <location>
        <begin position="157"/>
        <end position="208"/>
    </location>
</feature>
<proteinExistence type="predicted"/>
<feature type="region of interest" description="Disordered" evidence="1">
    <location>
        <begin position="791"/>
        <end position="1081"/>
    </location>
</feature>
<feature type="region of interest" description="Disordered" evidence="1">
    <location>
        <begin position="431"/>
        <end position="461"/>
    </location>
</feature>
<gene>
    <name evidence="4" type="ORF">D9Q98_008367</name>
</gene>
<dbReference type="PANTHER" id="PTHR13384">
    <property type="entry name" value="G PATCH DOMAIN-CONTAINING PROTEIN 1"/>
    <property type="match status" value="1"/>
</dbReference>
<dbReference type="EMBL" id="SIDB01000012">
    <property type="protein sequence ID" value="KAI3424986.1"/>
    <property type="molecule type" value="Genomic_DNA"/>
</dbReference>
<dbReference type="SUPFAM" id="SSF109905">
    <property type="entry name" value="Surp module (SWAP domain)"/>
    <property type="match status" value="1"/>
</dbReference>
<dbReference type="GO" id="GO:0005634">
    <property type="term" value="C:nucleus"/>
    <property type="evidence" value="ECO:0007669"/>
    <property type="project" value="TreeGrafter"/>
</dbReference>
<dbReference type="InterPro" id="IPR035967">
    <property type="entry name" value="SWAP/Surp_sf"/>
</dbReference>
<evidence type="ECO:0000256" key="1">
    <source>
        <dbReference type="SAM" id="MobiDB-lite"/>
    </source>
</evidence>
<feature type="compositionally biased region" description="Low complexity" evidence="1">
    <location>
        <begin position="797"/>
        <end position="815"/>
    </location>
</feature>
<dbReference type="InterPro" id="IPR000467">
    <property type="entry name" value="G_patch_dom"/>
</dbReference>
<dbReference type="SMART" id="SM00648">
    <property type="entry name" value="SWAP"/>
    <property type="match status" value="1"/>
</dbReference>
<dbReference type="Proteomes" id="UP001055712">
    <property type="component" value="Unassembled WGS sequence"/>
</dbReference>
<dbReference type="InterPro" id="IPR000061">
    <property type="entry name" value="Surp"/>
</dbReference>
<feature type="compositionally biased region" description="Low complexity" evidence="1">
    <location>
        <begin position="912"/>
        <end position="955"/>
    </location>
</feature>
<dbReference type="PROSITE" id="PS50128">
    <property type="entry name" value="SURP"/>
    <property type="match status" value="1"/>
</dbReference>
<comment type="caution">
    <text evidence="4">The sequence shown here is derived from an EMBL/GenBank/DDBJ whole genome shotgun (WGS) entry which is preliminary data.</text>
</comment>
<feature type="compositionally biased region" description="Gly residues" evidence="1">
    <location>
        <begin position="824"/>
        <end position="841"/>
    </location>
</feature>
<feature type="compositionally biased region" description="Acidic residues" evidence="1">
    <location>
        <begin position="865"/>
        <end position="880"/>
    </location>
</feature>
<dbReference type="GO" id="GO:0006397">
    <property type="term" value="P:mRNA processing"/>
    <property type="evidence" value="ECO:0007669"/>
    <property type="project" value="InterPro"/>
</dbReference>
<protein>
    <recommendedName>
        <fullName evidence="6">G-patch domain-containing protein</fullName>
    </recommendedName>
</protein>
<feature type="compositionally biased region" description="Low complexity" evidence="1">
    <location>
        <begin position="986"/>
        <end position="998"/>
    </location>
</feature>
<organism evidence="4 5">
    <name type="scientific">Chlorella vulgaris</name>
    <name type="common">Green alga</name>
    <dbReference type="NCBI Taxonomy" id="3077"/>
    <lineage>
        <taxon>Eukaryota</taxon>
        <taxon>Viridiplantae</taxon>
        <taxon>Chlorophyta</taxon>
        <taxon>core chlorophytes</taxon>
        <taxon>Trebouxiophyceae</taxon>
        <taxon>Chlorellales</taxon>
        <taxon>Chlorellaceae</taxon>
        <taxon>Chlorella clade</taxon>
        <taxon>Chlorella</taxon>
    </lineage>
</organism>
<dbReference type="GO" id="GO:0003723">
    <property type="term" value="F:RNA binding"/>
    <property type="evidence" value="ECO:0007669"/>
    <property type="project" value="InterPro"/>
</dbReference>
<evidence type="ECO:0000313" key="5">
    <source>
        <dbReference type="Proteomes" id="UP001055712"/>
    </source>
</evidence>
<sequence length="1081" mass="114756">MADEADYKFWGQAIEDEEESRLGQRRKDVRDPAATRALPLHKQEVTDEEGRRRFHGAFTGGYSAGYFNTVGSKAGWQPGTFRSSRDSREAVQQSVEQYLDEDELEELRRTNLQTSAEYDTFGSTAAELARRAATDAATERPSAIPGLLPDELVVPVADSVGIRLLQKMGWRLGKGIGVGGDAPTPDDEAAEQQQAGSAGGSGDGATAAAAAATARRKRRWGQHVSVAAENTALHLLAPKTDVHGLAFDPFKAAEEFRRLKEQRQAAARPGADAAGGGQAGKRRRGIAFGSGALDDENEDGYGAGVTLEDYVTHDDVGDYDAEVEVGAVSRSRAPKLRRSGLGDRLAQKGYSFEIAEEEEEEDEQGALEWHQPHRQPQYALPGRAAPLLLHSKEQAQGKSGLVPGFVRATVTVAFTYFPPPRLPPNYVPVHRVRQPPPEAEAQRPSAALAPAPPQAPPPDDAELRQAIDSLAFFVARNGLIFENMARQRQEKEGRHAFLSGGLGADYYRWRVHSLRAIIQPQQQQQQRRRKQPLAIGQRSAPLSADERGAMLGEQPLAAATAGAAAAGPEGWATGVPEGQQAAAAAIAAGQAQQALRRQLLQVAEGDRQRLQQLLSRNFVAAETQDMLHPDAKAAAMSGLRPGAPAPPPRPPAGTAAERAAVTAAAAAAAGATPAGAATEAAGGGLALRVQRPAAQQGPAQRQLPVRRSEEWRPQALLCKRFNVPDPYQGRPAELQMSRFRTDHLVLPDTAAAVASSLTAVPDGAQDFLLPPSVATAIKEAEAKQQLQFMQGGGGGAMAAEQPGAQPQDAAGAADAFLSSLSDMLGGGGGGSGGPAAAGDGGVPPPLPPGLPPPLDPLQQQQQQQQEEEAAAREEEEAEEAAAERPVDLFKAIFEDSEEEEEEEEEVEAQERQLGQQPAAAALATADGADHGGLQAGPQQHAQQQAQQQQQQGQHADTTFGFAKLRQQGRPPPLPPPLPMLPPPPRSGAVPAAAAAAVAEGGLDEATKLRVQEALRALGKGSKRDKRSGSKKKKKGKEKEKEKERKERKEKKPSRHKSSKHKRHSRRGSDGSGSSSDGSDSD</sequence>
<reference evidence="4" key="1">
    <citation type="journal article" date="2019" name="Plant J.">
        <title>Chlorella vulgaris genome assembly and annotation reveals the molecular basis for metabolic acclimation to high light conditions.</title>
        <authorList>
            <person name="Cecchin M."/>
            <person name="Marcolungo L."/>
            <person name="Rossato M."/>
            <person name="Girolomoni L."/>
            <person name="Cosentino E."/>
            <person name="Cuine S."/>
            <person name="Li-Beisson Y."/>
            <person name="Delledonne M."/>
            <person name="Ballottari M."/>
        </authorList>
    </citation>
    <scope>NUCLEOTIDE SEQUENCE</scope>
    <source>
        <strain evidence="4">211/11P</strain>
    </source>
</reference>
<dbReference type="AlphaFoldDB" id="A0A9D4YT07"/>
<feature type="region of interest" description="Disordered" evidence="1">
    <location>
        <begin position="263"/>
        <end position="283"/>
    </location>
</feature>